<dbReference type="InterPro" id="IPR036390">
    <property type="entry name" value="WH_DNA-bd_sf"/>
</dbReference>
<keyword evidence="6" id="KW-1185">Reference proteome</keyword>
<reference evidence="5 6" key="1">
    <citation type="submission" date="2019-12" db="EMBL/GenBank/DDBJ databases">
        <authorList>
            <person name="Lee S.D."/>
        </authorList>
    </citation>
    <scope>NUCLEOTIDE SEQUENCE [LARGE SCALE GENOMIC DNA]</scope>
    <source>
        <strain evidence="5 6">SAP-6</strain>
    </source>
</reference>
<name>A0A845SF76_9GAMM</name>
<dbReference type="PRINTS" id="PR00598">
    <property type="entry name" value="HTHMARR"/>
</dbReference>
<evidence type="ECO:0000259" key="4">
    <source>
        <dbReference type="PROSITE" id="PS50995"/>
    </source>
</evidence>
<dbReference type="SMART" id="SM00347">
    <property type="entry name" value="HTH_MARR"/>
    <property type="match status" value="1"/>
</dbReference>
<dbReference type="GO" id="GO:0003677">
    <property type="term" value="F:DNA binding"/>
    <property type="evidence" value="ECO:0007669"/>
    <property type="project" value="UniProtKB-KW"/>
</dbReference>
<evidence type="ECO:0000256" key="3">
    <source>
        <dbReference type="ARBA" id="ARBA00023163"/>
    </source>
</evidence>
<comment type="caution">
    <text evidence="5">The sequence shown here is derived from an EMBL/GenBank/DDBJ whole genome shotgun (WGS) entry which is preliminary data.</text>
</comment>
<organism evidence="5 6">
    <name type="scientific">Acerihabitans arboris</name>
    <dbReference type="NCBI Taxonomy" id="2691583"/>
    <lineage>
        <taxon>Bacteria</taxon>
        <taxon>Pseudomonadati</taxon>
        <taxon>Pseudomonadota</taxon>
        <taxon>Gammaproteobacteria</taxon>
        <taxon>Enterobacterales</taxon>
        <taxon>Pectobacteriaceae</taxon>
        <taxon>Acerihabitans</taxon>
    </lineage>
</organism>
<dbReference type="InterPro" id="IPR000835">
    <property type="entry name" value="HTH_MarR-typ"/>
</dbReference>
<dbReference type="Pfam" id="PF12802">
    <property type="entry name" value="MarR_2"/>
    <property type="match status" value="1"/>
</dbReference>
<reference evidence="5 6" key="2">
    <citation type="submission" date="2020-02" db="EMBL/GenBank/DDBJ databases">
        <title>The new genus of Enterobacteriales.</title>
        <authorList>
            <person name="Kim I.S."/>
        </authorList>
    </citation>
    <scope>NUCLEOTIDE SEQUENCE [LARGE SCALE GENOMIC DNA]</scope>
    <source>
        <strain evidence="5 6">SAP-6</strain>
    </source>
</reference>
<sequence length="162" mass="18231">MSSTPTSSPTNPSLPAPSSRRHFANLIAQTARQWRRVIDRKLQPYGLTEATWVPLLYLARADKPMLQKDLAEAIYLDASSVVRLLDNLQNQGFIERREGADRRAKEIHLTESGMQRVQQVEGMALQVRDRVLGGVNAQELEQMNRLLEQVLASLAVVDKEPS</sequence>
<protein>
    <submittedName>
        <fullName evidence="5">MarR family transcriptional regulator</fullName>
    </submittedName>
</protein>
<gene>
    <name evidence="5" type="ORF">GRH90_12015</name>
</gene>
<dbReference type="AlphaFoldDB" id="A0A845SF76"/>
<dbReference type="PROSITE" id="PS50995">
    <property type="entry name" value="HTH_MARR_2"/>
    <property type="match status" value="1"/>
</dbReference>
<dbReference type="SUPFAM" id="SSF46785">
    <property type="entry name" value="Winged helix' DNA-binding domain"/>
    <property type="match status" value="1"/>
</dbReference>
<accession>A0A845SF76</accession>
<dbReference type="Proteomes" id="UP000461443">
    <property type="component" value="Unassembled WGS sequence"/>
</dbReference>
<dbReference type="PANTHER" id="PTHR42756">
    <property type="entry name" value="TRANSCRIPTIONAL REGULATOR, MARR"/>
    <property type="match status" value="1"/>
</dbReference>
<evidence type="ECO:0000313" key="5">
    <source>
        <dbReference type="EMBL" id="NDL63470.1"/>
    </source>
</evidence>
<keyword evidence="2" id="KW-0238">DNA-binding</keyword>
<keyword evidence="3" id="KW-0804">Transcription</keyword>
<dbReference type="Gene3D" id="1.10.10.10">
    <property type="entry name" value="Winged helix-like DNA-binding domain superfamily/Winged helix DNA-binding domain"/>
    <property type="match status" value="1"/>
</dbReference>
<evidence type="ECO:0000313" key="6">
    <source>
        <dbReference type="Proteomes" id="UP000461443"/>
    </source>
</evidence>
<proteinExistence type="predicted"/>
<feature type="domain" description="HTH marR-type" evidence="4">
    <location>
        <begin position="20"/>
        <end position="152"/>
    </location>
</feature>
<dbReference type="PANTHER" id="PTHR42756:SF1">
    <property type="entry name" value="TRANSCRIPTIONAL REPRESSOR OF EMRAB OPERON"/>
    <property type="match status" value="1"/>
</dbReference>
<evidence type="ECO:0000256" key="2">
    <source>
        <dbReference type="ARBA" id="ARBA00023125"/>
    </source>
</evidence>
<keyword evidence="1" id="KW-0805">Transcription regulation</keyword>
<dbReference type="RefSeq" id="WP_162366182.1">
    <property type="nucleotide sequence ID" value="NZ_WUBS01000007.1"/>
</dbReference>
<evidence type="ECO:0000256" key="1">
    <source>
        <dbReference type="ARBA" id="ARBA00023015"/>
    </source>
</evidence>
<dbReference type="InterPro" id="IPR036388">
    <property type="entry name" value="WH-like_DNA-bd_sf"/>
</dbReference>
<dbReference type="GO" id="GO:0003700">
    <property type="term" value="F:DNA-binding transcription factor activity"/>
    <property type="evidence" value="ECO:0007669"/>
    <property type="project" value="InterPro"/>
</dbReference>
<dbReference type="EMBL" id="WUBS01000007">
    <property type="protein sequence ID" value="NDL63470.1"/>
    <property type="molecule type" value="Genomic_DNA"/>
</dbReference>